<accession>A0AAU9IGW6</accession>
<name>A0AAU9IGW6_9CILI</name>
<keyword evidence="3" id="KW-1185">Reference proteome</keyword>
<feature type="region of interest" description="Disordered" evidence="1">
    <location>
        <begin position="347"/>
        <end position="422"/>
    </location>
</feature>
<evidence type="ECO:0000313" key="3">
    <source>
        <dbReference type="Proteomes" id="UP001162131"/>
    </source>
</evidence>
<dbReference type="EMBL" id="CAJZBQ010000012">
    <property type="protein sequence ID" value="CAG9314719.1"/>
    <property type="molecule type" value="Genomic_DNA"/>
</dbReference>
<gene>
    <name evidence="2" type="ORF">BSTOLATCC_MIC11714</name>
</gene>
<organism evidence="2 3">
    <name type="scientific">Blepharisma stoltei</name>
    <dbReference type="NCBI Taxonomy" id="1481888"/>
    <lineage>
        <taxon>Eukaryota</taxon>
        <taxon>Sar</taxon>
        <taxon>Alveolata</taxon>
        <taxon>Ciliophora</taxon>
        <taxon>Postciliodesmatophora</taxon>
        <taxon>Heterotrichea</taxon>
        <taxon>Heterotrichida</taxon>
        <taxon>Blepharismidae</taxon>
        <taxon>Blepharisma</taxon>
    </lineage>
</organism>
<dbReference type="InterPro" id="IPR016135">
    <property type="entry name" value="UBQ-conjugating_enzyme/RWD"/>
</dbReference>
<dbReference type="Proteomes" id="UP001162131">
    <property type="component" value="Unassembled WGS sequence"/>
</dbReference>
<protein>
    <recommendedName>
        <fullName evidence="4">UBC core domain-containing protein</fullName>
    </recommendedName>
</protein>
<sequence>MATFTNELQETRFKRELELLEDLKNTFTITAKKSSLGYTVQISMENQSFFGFDSKSLVFEIHLHGKFPLQQPKVMLETVIGFPSIADGRDLLEDIIRRKWDSSITAYEIINLLVNFISSSQNQISLIGKYHLGHPYFLDSWEVKESMGAFPCIEVDPLNPKFNRERAIVITHTMVLQFDINPHLNNVGHLIFWATLQSIEAISKSKIDPDRLNIQWKRCGKIQGFCQQFRVFKSKELVELILSNVEKLGVSIKKEKPKTPTLQEEDVNVNSLERINVKEILEKINETEKDIENGIYKDKINSLISLYQQATEYFSALNDPQFDIYLQKMLALFKNEQYMKILREDEEVEKKEENSEKDEEVKEQVGDSSNEDLIKQENSKNNEETDANEVINEEKSEKETAEALNKDLESVSQQEVTETMEAPQEFSPQVIEADLQNGNVDSILEDVIKATEAIIFENIEISTDENSTIKNQNELIIDASLESLHETLSEETKEKILIEENKESNLAEESEESNFIETEIISAEPENSLTEPENNVIEPDKLDNVQNLEQEEYKLQSINIKSITYYAEDNRI</sequence>
<comment type="caution">
    <text evidence="2">The sequence shown here is derived from an EMBL/GenBank/DDBJ whole genome shotgun (WGS) entry which is preliminary data.</text>
</comment>
<dbReference type="SUPFAM" id="SSF54495">
    <property type="entry name" value="UBC-like"/>
    <property type="match status" value="1"/>
</dbReference>
<evidence type="ECO:0000313" key="2">
    <source>
        <dbReference type="EMBL" id="CAG9314719.1"/>
    </source>
</evidence>
<feature type="compositionally biased region" description="Basic and acidic residues" evidence="1">
    <location>
        <begin position="392"/>
        <end position="409"/>
    </location>
</feature>
<evidence type="ECO:0000256" key="1">
    <source>
        <dbReference type="SAM" id="MobiDB-lite"/>
    </source>
</evidence>
<reference evidence="2" key="1">
    <citation type="submission" date="2021-09" db="EMBL/GenBank/DDBJ databases">
        <authorList>
            <consortium name="AG Swart"/>
            <person name="Singh M."/>
            <person name="Singh A."/>
            <person name="Seah K."/>
            <person name="Emmerich C."/>
        </authorList>
    </citation>
    <scope>NUCLEOTIDE SEQUENCE</scope>
    <source>
        <strain evidence="2">ATCC30299</strain>
    </source>
</reference>
<proteinExistence type="predicted"/>
<dbReference type="AlphaFoldDB" id="A0AAU9IGW6"/>
<feature type="compositionally biased region" description="Basic and acidic residues" evidence="1">
    <location>
        <begin position="348"/>
        <end position="365"/>
    </location>
</feature>
<evidence type="ECO:0008006" key="4">
    <source>
        <dbReference type="Google" id="ProtNLM"/>
    </source>
</evidence>
<feature type="compositionally biased region" description="Basic and acidic residues" evidence="1">
    <location>
        <begin position="372"/>
        <end position="383"/>
    </location>
</feature>